<comment type="caution">
    <text evidence="2">The sequence shown here is derived from an EMBL/GenBank/DDBJ whole genome shotgun (WGS) entry which is preliminary data.</text>
</comment>
<dbReference type="InterPro" id="IPR048142">
    <property type="entry name" value="QRL_CxxC_CxxC"/>
</dbReference>
<evidence type="ECO:0000313" key="2">
    <source>
        <dbReference type="EMBL" id="RZU51913.1"/>
    </source>
</evidence>
<organism evidence="2 3">
    <name type="scientific">Krasilnikovia cinnamomea</name>
    <dbReference type="NCBI Taxonomy" id="349313"/>
    <lineage>
        <taxon>Bacteria</taxon>
        <taxon>Bacillati</taxon>
        <taxon>Actinomycetota</taxon>
        <taxon>Actinomycetes</taxon>
        <taxon>Micromonosporales</taxon>
        <taxon>Micromonosporaceae</taxon>
        <taxon>Krasilnikovia</taxon>
    </lineage>
</organism>
<dbReference type="EMBL" id="SHKY01000001">
    <property type="protein sequence ID" value="RZU51913.1"/>
    <property type="molecule type" value="Genomic_DNA"/>
</dbReference>
<dbReference type="Proteomes" id="UP000292564">
    <property type="component" value="Unassembled WGS sequence"/>
</dbReference>
<reference evidence="2 3" key="1">
    <citation type="submission" date="2019-02" db="EMBL/GenBank/DDBJ databases">
        <title>Sequencing the genomes of 1000 actinobacteria strains.</title>
        <authorList>
            <person name="Klenk H.-P."/>
        </authorList>
    </citation>
    <scope>NUCLEOTIDE SEQUENCE [LARGE SCALE GENOMIC DNA]</scope>
    <source>
        <strain evidence="2 3">DSM 45162</strain>
    </source>
</reference>
<dbReference type="SMART" id="SM00943">
    <property type="entry name" value="Prim-Pol"/>
    <property type="match status" value="1"/>
</dbReference>
<evidence type="ECO:0000313" key="3">
    <source>
        <dbReference type="Proteomes" id="UP000292564"/>
    </source>
</evidence>
<accession>A0A4Q7ZN78</accession>
<sequence>MSRIKAAFNDPEGTRHGGLPTYWWQGAPTGYATRRQLRNQGLRPGGQPVAAQILWSGVGGTRTAYLYRTDLARPKRTATPAQLAALGKALRARRTCPACGEVRPYYIRRSLGCCQTCHDTPPAAPGRPALSTPHTREATAMPTAAELLTRALGCADRGWRVFPLRPDDKRPAVRDWEARATCDPDRIRRCWTAGPYGVGIACGPSDLVVIDLDTAKPDQEPPSEWSTPGVCGGADVFALLCERADQPFPGDTYTVTTGRGGTHLYFTHPADGPDLRNTAGTLGWLIDTRAHGGYVVAAGSTAAGRPYRLLHDARPRPLPGWLAAALRPQPLRPAGTPVVVELPADRRGAYLRAAIDRTLTTLTGAPHGERNHTLFMAAQTLGQLVAGGALAEDAVTSVLTDAATRIGLEPREIGRTIRSGLAYGARRPRTVAA</sequence>
<gene>
    <name evidence="2" type="ORF">EV385_3749</name>
</gene>
<name>A0A4Q7ZN78_9ACTN</name>
<dbReference type="SUPFAM" id="SSF56747">
    <property type="entry name" value="Prim-pol domain"/>
    <property type="match status" value="1"/>
</dbReference>
<dbReference type="Pfam" id="PF09250">
    <property type="entry name" value="Prim-Pol"/>
    <property type="match status" value="1"/>
</dbReference>
<keyword evidence="3" id="KW-1185">Reference proteome</keyword>
<protein>
    <submittedName>
        <fullName evidence="2">Bifunctional DNA primase/polymerase-like protein</fullName>
    </submittedName>
</protein>
<dbReference type="InterPro" id="IPR015330">
    <property type="entry name" value="DNA_primase/pol_bifunc_N"/>
</dbReference>
<evidence type="ECO:0000259" key="1">
    <source>
        <dbReference type="SMART" id="SM00943"/>
    </source>
</evidence>
<feature type="domain" description="DNA primase/polymerase bifunctional N-terminal" evidence="1">
    <location>
        <begin position="151"/>
        <end position="322"/>
    </location>
</feature>
<proteinExistence type="predicted"/>
<dbReference type="CDD" id="cd04859">
    <property type="entry name" value="Prim_Pol"/>
    <property type="match status" value="1"/>
</dbReference>
<dbReference type="AlphaFoldDB" id="A0A4Q7ZN78"/>
<dbReference type="NCBIfam" id="NF041638">
    <property type="entry name" value="QRL_CxxC_CxxC"/>
    <property type="match status" value="1"/>
</dbReference>